<feature type="signal peptide" evidence="2">
    <location>
        <begin position="1"/>
        <end position="25"/>
    </location>
</feature>
<evidence type="ECO:0000313" key="3">
    <source>
        <dbReference type="EMBL" id="KAF9968878.1"/>
    </source>
</evidence>
<keyword evidence="4" id="KW-1185">Reference proteome</keyword>
<evidence type="ECO:0000313" key="4">
    <source>
        <dbReference type="Proteomes" id="UP000738359"/>
    </source>
</evidence>
<dbReference type="Proteomes" id="UP000738359">
    <property type="component" value="Unassembled WGS sequence"/>
</dbReference>
<protein>
    <submittedName>
        <fullName evidence="3">Uncharacterized protein</fullName>
    </submittedName>
</protein>
<evidence type="ECO:0000256" key="2">
    <source>
        <dbReference type="SAM" id="SignalP"/>
    </source>
</evidence>
<evidence type="ECO:0000256" key="1">
    <source>
        <dbReference type="SAM" id="MobiDB-lite"/>
    </source>
</evidence>
<proteinExistence type="predicted"/>
<dbReference type="AlphaFoldDB" id="A0A9P6JFV0"/>
<sequence>MRFSIAASLVALSSLGLLITPSFHSHGLASAALTPEERIQVEAKDPGNPNYCPACLKKAMANHFPHACSKDVEATTRPEGPRPDEQRCVCVSFTDLYWMKLDCAQECSFVHDAEAMKNFLPSSSIPGCDKWVDFESGAEKEVEGFEKKNAEYQPEVFTMDRDSEHDAEEPIAEEPPVEHVKMAETGELRNGEAESEIKDEL</sequence>
<reference evidence="3" key="1">
    <citation type="journal article" date="2020" name="Fungal Divers.">
        <title>Resolving the Mortierellaceae phylogeny through synthesis of multi-gene phylogenetics and phylogenomics.</title>
        <authorList>
            <person name="Vandepol N."/>
            <person name="Liber J."/>
            <person name="Desiro A."/>
            <person name="Na H."/>
            <person name="Kennedy M."/>
            <person name="Barry K."/>
            <person name="Grigoriev I.V."/>
            <person name="Miller A.N."/>
            <person name="O'Donnell K."/>
            <person name="Stajich J.E."/>
            <person name="Bonito G."/>
        </authorList>
    </citation>
    <scope>NUCLEOTIDE SEQUENCE</scope>
    <source>
        <strain evidence="3">CK1249</strain>
    </source>
</reference>
<keyword evidence="2" id="KW-0732">Signal</keyword>
<feature type="region of interest" description="Disordered" evidence="1">
    <location>
        <begin position="145"/>
        <end position="201"/>
    </location>
</feature>
<gene>
    <name evidence="3" type="ORF">BGZ70_000022</name>
</gene>
<name>A0A9P6JFV0_MORAP</name>
<dbReference type="EMBL" id="JAAAHY010000001">
    <property type="protein sequence ID" value="KAF9968878.1"/>
    <property type="molecule type" value="Genomic_DNA"/>
</dbReference>
<organism evidence="3 4">
    <name type="scientific">Mortierella alpina</name>
    <name type="common">Oleaginous fungus</name>
    <name type="synonym">Mortierella renispora</name>
    <dbReference type="NCBI Taxonomy" id="64518"/>
    <lineage>
        <taxon>Eukaryota</taxon>
        <taxon>Fungi</taxon>
        <taxon>Fungi incertae sedis</taxon>
        <taxon>Mucoromycota</taxon>
        <taxon>Mortierellomycotina</taxon>
        <taxon>Mortierellomycetes</taxon>
        <taxon>Mortierellales</taxon>
        <taxon>Mortierellaceae</taxon>
        <taxon>Mortierella</taxon>
    </lineage>
</organism>
<comment type="caution">
    <text evidence="3">The sequence shown here is derived from an EMBL/GenBank/DDBJ whole genome shotgun (WGS) entry which is preliminary data.</text>
</comment>
<dbReference type="OrthoDB" id="2429018at2759"/>
<feature type="chain" id="PRO_5040274595" evidence="2">
    <location>
        <begin position="26"/>
        <end position="201"/>
    </location>
</feature>
<accession>A0A9P6JFV0</accession>
<feature type="compositionally biased region" description="Basic and acidic residues" evidence="1">
    <location>
        <begin position="176"/>
        <end position="201"/>
    </location>
</feature>